<evidence type="ECO:0000313" key="3">
    <source>
        <dbReference type="Proteomes" id="UP000286287"/>
    </source>
</evidence>
<dbReference type="EMBL" id="QYUJ01000008">
    <property type="protein sequence ID" value="RJF74857.1"/>
    <property type="molecule type" value="Genomic_DNA"/>
</dbReference>
<gene>
    <name evidence="1" type="ORF">D3875_02355</name>
    <name evidence="2" type="ORF">D3875_03110</name>
</gene>
<dbReference type="Proteomes" id="UP000286287">
    <property type="component" value="Unassembled WGS sequence"/>
</dbReference>
<dbReference type="InterPro" id="IPR021454">
    <property type="entry name" value="DUF3105"/>
</dbReference>
<sequence length="164" mass="18003">MKRLLMVALFLVSCNRNTDTLTGVKTFEYKGGEHEAGRIDYTESPPAGGKHNPGWQNCGVYTQEIYSEYAVHSLEHGAVWITYKPDLNPAEVKTLQAAVEGRTHALLSPRSEQNAPIVMTAWNAQLALEKADDPRVNLFIQKFEQGSTAPESGASCSGAYSETK</sequence>
<organism evidence="2 3">
    <name type="scientific">Deinococcus cavernae</name>
    <dbReference type="NCBI Taxonomy" id="2320857"/>
    <lineage>
        <taxon>Bacteria</taxon>
        <taxon>Thermotogati</taxon>
        <taxon>Deinococcota</taxon>
        <taxon>Deinococci</taxon>
        <taxon>Deinococcales</taxon>
        <taxon>Deinococcaceae</taxon>
        <taxon>Deinococcus</taxon>
    </lineage>
</organism>
<accession>A0A418VFY4</accession>
<dbReference type="Pfam" id="PF11303">
    <property type="entry name" value="DUF3105"/>
    <property type="match status" value="1"/>
</dbReference>
<reference evidence="2 3" key="1">
    <citation type="submission" date="2018-09" db="EMBL/GenBank/DDBJ databases">
        <authorList>
            <person name="Zhu H."/>
        </authorList>
    </citation>
    <scope>NUCLEOTIDE SEQUENCE [LARGE SCALE GENOMIC DNA]</scope>
    <source>
        <strain evidence="2 3">K2S05-167</strain>
    </source>
</reference>
<name>A0A418VFY4_9DEIO</name>
<evidence type="ECO:0000313" key="1">
    <source>
        <dbReference type="EMBL" id="RJF74857.1"/>
    </source>
</evidence>
<dbReference type="RefSeq" id="WP_119760723.1">
    <property type="nucleotide sequence ID" value="NZ_QYUJ01000008.1"/>
</dbReference>
<dbReference type="OrthoDB" id="164831at2"/>
<comment type="caution">
    <text evidence="2">The sequence shown here is derived from an EMBL/GenBank/DDBJ whole genome shotgun (WGS) entry which is preliminary data.</text>
</comment>
<protein>
    <submittedName>
        <fullName evidence="2">DUF3105 domain-containing protein</fullName>
    </submittedName>
</protein>
<proteinExistence type="predicted"/>
<dbReference type="AlphaFoldDB" id="A0A418VFY4"/>
<evidence type="ECO:0000313" key="2">
    <source>
        <dbReference type="EMBL" id="RJF74997.1"/>
    </source>
</evidence>
<dbReference type="EMBL" id="QYUJ01000008">
    <property type="protein sequence ID" value="RJF74997.1"/>
    <property type="molecule type" value="Genomic_DNA"/>
</dbReference>
<keyword evidence="3" id="KW-1185">Reference proteome</keyword>